<evidence type="ECO:0000313" key="3">
    <source>
        <dbReference type="Proteomes" id="UP000199376"/>
    </source>
</evidence>
<dbReference type="Proteomes" id="UP000199376">
    <property type="component" value="Unassembled WGS sequence"/>
</dbReference>
<dbReference type="STRING" id="283737.SAMN05660453_0046"/>
<feature type="transmembrane region" description="Helical" evidence="1">
    <location>
        <begin position="21"/>
        <end position="42"/>
    </location>
</feature>
<sequence>MYVQNLNHVKSWRRETLNNKKLWISIIAIMALIIVGLVFYVFTSNGKDNTSNTSRSAKVLGVKADYSTSEAEEKLNAGDDLTGKIIDVEILKVENNTELGQNLQAGEHLNFYPDKQQAGLKDGQHIKFKVTDAQSTLGSWLIKGSVVSTK</sequence>
<keyword evidence="1" id="KW-1133">Transmembrane helix</keyword>
<keyword evidence="1" id="KW-0472">Membrane</keyword>
<keyword evidence="3" id="KW-1185">Reference proteome</keyword>
<gene>
    <name evidence="2" type="ORF">SAMN05660453_0046</name>
</gene>
<name>A0A1I1HL92_9LACO</name>
<accession>A0A1I1HL92</accession>
<evidence type="ECO:0000313" key="2">
    <source>
        <dbReference type="EMBL" id="SFC24621.1"/>
    </source>
</evidence>
<dbReference type="EMBL" id="FOLI01000012">
    <property type="protein sequence ID" value="SFC24621.1"/>
    <property type="molecule type" value="Genomic_DNA"/>
</dbReference>
<dbReference type="AlphaFoldDB" id="A0A1I1HL92"/>
<organism evidence="2 3">
    <name type="scientific">Fructobacillus durionis</name>
    <dbReference type="NCBI Taxonomy" id="283737"/>
    <lineage>
        <taxon>Bacteria</taxon>
        <taxon>Bacillati</taxon>
        <taxon>Bacillota</taxon>
        <taxon>Bacilli</taxon>
        <taxon>Lactobacillales</taxon>
        <taxon>Lactobacillaceae</taxon>
        <taxon>Fructobacillus</taxon>
    </lineage>
</organism>
<evidence type="ECO:0000256" key="1">
    <source>
        <dbReference type="SAM" id="Phobius"/>
    </source>
</evidence>
<protein>
    <submittedName>
        <fullName evidence="2">Uncharacterized protein</fullName>
    </submittedName>
</protein>
<reference evidence="2 3" key="1">
    <citation type="submission" date="2016-10" db="EMBL/GenBank/DDBJ databases">
        <authorList>
            <person name="de Groot N.N."/>
        </authorList>
    </citation>
    <scope>NUCLEOTIDE SEQUENCE [LARGE SCALE GENOMIC DNA]</scope>
    <source>
        <strain evidence="2 3">DSM 19113</strain>
    </source>
</reference>
<proteinExistence type="predicted"/>
<keyword evidence="1" id="KW-0812">Transmembrane</keyword>